<feature type="compositionally biased region" description="Gly residues" evidence="1">
    <location>
        <begin position="336"/>
        <end position="352"/>
    </location>
</feature>
<name>A0A427YLZ6_9TREE</name>
<feature type="region of interest" description="Disordered" evidence="1">
    <location>
        <begin position="107"/>
        <end position="184"/>
    </location>
</feature>
<dbReference type="Proteomes" id="UP000279259">
    <property type="component" value="Unassembled WGS sequence"/>
</dbReference>
<feature type="compositionally biased region" description="Basic and acidic residues" evidence="1">
    <location>
        <begin position="160"/>
        <end position="178"/>
    </location>
</feature>
<evidence type="ECO:0000256" key="2">
    <source>
        <dbReference type="SAM" id="SignalP"/>
    </source>
</evidence>
<feature type="signal peptide" evidence="2">
    <location>
        <begin position="1"/>
        <end position="19"/>
    </location>
</feature>
<evidence type="ECO:0000313" key="3">
    <source>
        <dbReference type="EMBL" id="RSH92148.1"/>
    </source>
</evidence>
<comment type="caution">
    <text evidence="3">The sequence shown here is derived from an EMBL/GenBank/DDBJ whole genome shotgun (WGS) entry which is preliminary data.</text>
</comment>
<protein>
    <submittedName>
        <fullName evidence="3">Uncharacterized protein</fullName>
    </submittedName>
</protein>
<organism evidence="3 4">
    <name type="scientific">Saitozyma podzolica</name>
    <dbReference type="NCBI Taxonomy" id="1890683"/>
    <lineage>
        <taxon>Eukaryota</taxon>
        <taxon>Fungi</taxon>
        <taxon>Dikarya</taxon>
        <taxon>Basidiomycota</taxon>
        <taxon>Agaricomycotina</taxon>
        <taxon>Tremellomycetes</taxon>
        <taxon>Tremellales</taxon>
        <taxon>Trimorphomycetaceae</taxon>
        <taxon>Saitozyma</taxon>
    </lineage>
</organism>
<reference evidence="3 4" key="1">
    <citation type="submission" date="2018-11" db="EMBL/GenBank/DDBJ databases">
        <title>Genome sequence of Saitozyma podzolica DSM 27192.</title>
        <authorList>
            <person name="Aliyu H."/>
            <person name="Gorte O."/>
            <person name="Ochsenreither K."/>
        </authorList>
    </citation>
    <scope>NUCLEOTIDE SEQUENCE [LARGE SCALE GENOMIC DNA]</scope>
    <source>
        <strain evidence="3 4">DSM 27192</strain>
    </source>
</reference>
<evidence type="ECO:0000313" key="4">
    <source>
        <dbReference type="Proteomes" id="UP000279259"/>
    </source>
</evidence>
<feature type="chain" id="PRO_5019391979" evidence="2">
    <location>
        <begin position="20"/>
        <end position="374"/>
    </location>
</feature>
<dbReference type="AlphaFoldDB" id="A0A427YLZ6"/>
<dbReference type="InterPro" id="IPR009598">
    <property type="entry name" value="BCALP"/>
</dbReference>
<feature type="region of interest" description="Disordered" evidence="1">
    <location>
        <begin position="330"/>
        <end position="374"/>
    </location>
</feature>
<dbReference type="EMBL" id="RSCD01000006">
    <property type="protein sequence ID" value="RSH92148.1"/>
    <property type="molecule type" value="Genomic_DNA"/>
</dbReference>
<keyword evidence="2" id="KW-0732">Signal</keyword>
<dbReference type="OrthoDB" id="2596648at2759"/>
<gene>
    <name evidence="3" type="ORF">EHS25_008563</name>
</gene>
<proteinExistence type="predicted"/>
<dbReference type="SMART" id="SM01396">
    <property type="entry name" value="BC10"/>
    <property type="match status" value="1"/>
</dbReference>
<accession>A0A427YLZ6</accession>
<sequence>MQCFQQLLLLVLLLPIPSASPLFVLLFGIATFWSIGPCVYCIALCSIIFLSTSPSSPLTTRSPPHLAPNTSFPLTSPLPERFWIHLNHGRWADPGLVGYWEMSRVSESGEGRGREPGSGLESELRSGLVSDSESGEGYGQDDHAGSGSGSAEATPGQAEKSSREGKGEVGDAERDSKNSDSGLMTSTSTVTRVFRSLYTYILILWRLSTTQVQQAIRRGCRPCSLSGVDEGTKARSTWSPVPRDYLDLRFRGLGLVLDLGWRRSEEGLRWELDDWREATRRQHQARGKGGALWGSPRFSGEQDTSDRADGAEGGKVSRAGKVGRWLGSIIGRGEARNGGDGVGTKTGTGTGSDGKRKGGERSGFWATTPFVGAW</sequence>
<feature type="region of interest" description="Disordered" evidence="1">
    <location>
        <begin position="283"/>
        <end position="317"/>
    </location>
</feature>
<keyword evidence="4" id="KW-1185">Reference proteome</keyword>
<evidence type="ECO:0000256" key="1">
    <source>
        <dbReference type="SAM" id="MobiDB-lite"/>
    </source>
</evidence>